<accession>A0A933WBU9</accession>
<protein>
    <submittedName>
        <fullName evidence="1">DUF3037 domain-containing protein</fullName>
    </submittedName>
</protein>
<sequence>MPEARSFEYAIVRVVPRVERGERFNAGVIVWCRSLDWLRAGIELDRARLAALAPDADVALIESHLDSLARVAAGADDAGPIGRLSAAERFRWLVAPRSTVIQVSEVHEGLCEDPDAFLAHLMATLVRTPSARSAAGPEAPTR</sequence>
<dbReference type="AlphaFoldDB" id="A0A933WBU9"/>
<dbReference type="EMBL" id="JACRIW010000103">
    <property type="protein sequence ID" value="MBI5170684.1"/>
    <property type="molecule type" value="Genomic_DNA"/>
</dbReference>
<proteinExistence type="predicted"/>
<evidence type="ECO:0000313" key="2">
    <source>
        <dbReference type="Proteomes" id="UP000696931"/>
    </source>
</evidence>
<comment type="caution">
    <text evidence="1">The sequence shown here is derived from an EMBL/GenBank/DDBJ whole genome shotgun (WGS) entry which is preliminary data.</text>
</comment>
<reference evidence="1" key="1">
    <citation type="submission" date="2020-07" db="EMBL/GenBank/DDBJ databases">
        <title>Huge and variable diversity of episymbiotic CPR bacteria and DPANN archaea in groundwater ecosystems.</title>
        <authorList>
            <person name="He C.Y."/>
            <person name="Keren R."/>
            <person name="Whittaker M."/>
            <person name="Farag I.F."/>
            <person name="Doudna J."/>
            <person name="Cate J.H.D."/>
            <person name="Banfield J.F."/>
        </authorList>
    </citation>
    <scope>NUCLEOTIDE SEQUENCE</scope>
    <source>
        <strain evidence="1">NC_groundwater_1813_Pr3_B-0.1um_71_17</strain>
    </source>
</reference>
<dbReference type="Proteomes" id="UP000696931">
    <property type="component" value="Unassembled WGS sequence"/>
</dbReference>
<evidence type="ECO:0000313" key="1">
    <source>
        <dbReference type="EMBL" id="MBI5170684.1"/>
    </source>
</evidence>
<name>A0A933WBU9_UNCEI</name>
<dbReference type="Pfam" id="PF11236">
    <property type="entry name" value="DUF3037"/>
    <property type="match status" value="1"/>
</dbReference>
<organism evidence="1 2">
    <name type="scientific">Eiseniibacteriota bacterium</name>
    <dbReference type="NCBI Taxonomy" id="2212470"/>
    <lineage>
        <taxon>Bacteria</taxon>
        <taxon>Candidatus Eiseniibacteriota</taxon>
    </lineage>
</organism>
<gene>
    <name evidence="1" type="ORF">HZA61_14440</name>
</gene>
<dbReference type="InterPro" id="IPR021398">
    <property type="entry name" value="DUF3037"/>
</dbReference>